<dbReference type="EMBL" id="CM047908">
    <property type="protein sequence ID" value="KAJ0081920.1"/>
    <property type="molecule type" value="Genomic_DNA"/>
</dbReference>
<comment type="caution">
    <text evidence="1">The sequence shown here is derived from an EMBL/GenBank/DDBJ whole genome shotgun (WGS) entry which is preliminary data.</text>
</comment>
<name>A0ACC1A350_9ROSI</name>
<accession>A0ACC1A350</accession>
<sequence>MDADSDAENQNKSNESKKIAGNLSNDGQQSKPKRQMKTPFQLETLEKAYALETYPSEAMRAQLSEKLGLSDRQLQMWFCHRRLKDKKEKENPPKKMRKNVPAIMPESPVDEFRAGTEPGSDYGSGSGSGSSPYMVAAGSSRALMDDVPIVRRSYESQQSIMELRAIACMEAQLGEPLREDGPILGMEFDPLPPDAFGAPIASADQQKRSEHSYEGKIYERHETKSNKVWDVAIWLRCLMSIGILRVSLWLQGLSMTINLSKTSLIFMVHPVDAPRARSLFAHGHEPLSRVPGVQGLASRVRVLSQQEKPGHIFSSPNGGEDSLPQRESSSNNRISGQSVANPIFGTEDPYPLSDGQTFHNDPELRADRKRKSLQIDEGRIAREAEAHEIRIRKELERQDNLRRKSEERMRKEMEKHERERRKEEERLIREKQREEERSLREQRREIERREKFLQKEYLRAEKRRLKEELRIEKQAAKRKVAIEKATARKMAKESMDLIEDEQLELMDLAAASKGLSSIIHLDLDALQNLELFRGKFCLIYFSMHF</sequence>
<evidence type="ECO:0000313" key="2">
    <source>
        <dbReference type="Proteomes" id="UP001164250"/>
    </source>
</evidence>
<keyword evidence="2" id="KW-1185">Reference proteome</keyword>
<gene>
    <name evidence="1" type="ORF">Patl1_10643</name>
</gene>
<organism evidence="1 2">
    <name type="scientific">Pistacia atlantica</name>
    <dbReference type="NCBI Taxonomy" id="434234"/>
    <lineage>
        <taxon>Eukaryota</taxon>
        <taxon>Viridiplantae</taxon>
        <taxon>Streptophyta</taxon>
        <taxon>Embryophyta</taxon>
        <taxon>Tracheophyta</taxon>
        <taxon>Spermatophyta</taxon>
        <taxon>Magnoliopsida</taxon>
        <taxon>eudicotyledons</taxon>
        <taxon>Gunneridae</taxon>
        <taxon>Pentapetalae</taxon>
        <taxon>rosids</taxon>
        <taxon>malvids</taxon>
        <taxon>Sapindales</taxon>
        <taxon>Anacardiaceae</taxon>
        <taxon>Pistacia</taxon>
    </lineage>
</organism>
<proteinExistence type="predicted"/>
<reference evidence="2" key="1">
    <citation type="journal article" date="2023" name="G3 (Bethesda)">
        <title>Genome assembly and association tests identify interacting loci associated with vigor, precocity, and sex in interspecific pistachio rootstocks.</title>
        <authorList>
            <person name="Palmer W."/>
            <person name="Jacygrad E."/>
            <person name="Sagayaradj S."/>
            <person name="Cavanaugh K."/>
            <person name="Han R."/>
            <person name="Bertier L."/>
            <person name="Beede B."/>
            <person name="Kafkas S."/>
            <person name="Golino D."/>
            <person name="Preece J."/>
            <person name="Michelmore R."/>
        </authorList>
    </citation>
    <scope>NUCLEOTIDE SEQUENCE [LARGE SCALE GENOMIC DNA]</scope>
</reference>
<protein>
    <submittedName>
        <fullName evidence="1">Uncharacterized protein</fullName>
    </submittedName>
</protein>
<evidence type="ECO:0000313" key="1">
    <source>
        <dbReference type="EMBL" id="KAJ0081920.1"/>
    </source>
</evidence>
<dbReference type="Proteomes" id="UP001164250">
    <property type="component" value="Chromosome 12"/>
</dbReference>